<dbReference type="PANTHER" id="PTHR34696:SF1">
    <property type="entry name" value="PHOSPHORIBOSYLFORMYLGLYCINAMIDINE SYNTHASE SUBUNIT PURS"/>
    <property type="match status" value="1"/>
</dbReference>
<proteinExistence type="inferred from homology"/>
<evidence type="ECO:0000256" key="4">
    <source>
        <dbReference type="ARBA" id="ARBA00022755"/>
    </source>
</evidence>
<keyword evidence="2" id="KW-0436">Ligase</keyword>
<protein>
    <submittedName>
        <fullName evidence="6">Unannotated protein</fullName>
    </submittedName>
</protein>
<evidence type="ECO:0000256" key="1">
    <source>
        <dbReference type="ARBA" id="ARBA00022490"/>
    </source>
</evidence>
<gene>
    <name evidence="6" type="ORF">UFOPK1413_00794</name>
    <name evidence="7" type="ORF">UFOPK1767_00676</name>
    <name evidence="8" type="ORF">UFOPK3339_00162</name>
</gene>
<dbReference type="InterPro" id="IPR036604">
    <property type="entry name" value="PurS-like_sf"/>
</dbReference>
<evidence type="ECO:0000256" key="2">
    <source>
        <dbReference type="ARBA" id="ARBA00022598"/>
    </source>
</evidence>
<evidence type="ECO:0000256" key="5">
    <source>
        <dbReference type="ARBA" id="ARBA00022840"/>
    </source>
</evidence>
<dbReference type="Pfam" id="PF02700">
    <property type="entry name" value="PurS"/>
    <property type="match status" value="1"/>
</dbReference>
<dbReference type="AlphaFoldDB" id="A0A6J6BU40"/>
<name>A0A6J6BU40_9ZZZZ</name>
<keyword evidence="5" id="KW-0067">ATP-binding</keyword>
<accession>A0A6J6BU40</accession>
<dbReference type="GO" id="GO:0006164">
    <property type="term" value="P:purine nucleotide biosynthetic process"/>
    <property type="evidence" value="ECO:0007669"/>
    <property type="project" value="UniProtKB-KW"/>
</dbReference>
<keyword evidence="4" id="KW-0658">Purine biosynthesis</keyword>
<dbReference type="EMBL" id="CAEZTZ010000081">
    <property type="protein sequence ID" value="CAB4586499.1"/>
    <property type="molecule type" value="Genomic_DNA"/>
</dbReference>
<evidence type="ECO:0000256" key="3">
    <source>
        <dbReference type="ARBA" id="ARBA00022741"/>
    </source>
</evidence>
<evidence type="ECO:0000313" key="6">
    <source>
        <dbReference type="EMBL" id="CAB4542305.1"/>
    </source>
</evidence>
<dbReference type="HAMAP" id="MF_01926">
    <property type="entry name" value="PurS"/>
    <property type="match status" value="1"/>
</dbReference>
<keyword evidence="3" id="KW-0547">Nucleotide-binding</keyword>
<dbReference type="EMBL" id="CAEZSG010000128">
    <property type="protein sequence ID" value="CAB4542305.1"/>
    <property type="molecule type" value="Genomic_DNA"/>
</dbReference>
<dbReference type="GO" id="GO:0016874">
    <property type="term" value="F:ligase activity"/>
    <property type="evidence" value="ECO:0007669"/>
    <property type="project" value="UniProtKB-KW"/>
</dbReference>
<dbReference type="EMBL" id="CAFBLF010000013">
    <property type="protein sequence ID" value="CAB4856510.1"/>
    <property type="molecule type" value="Genomic_DNA"/>
</dbReference>
<dbReference type="SUPFAM" id="SSF82697">
    <property type="entry name" value="PurS-like"/>
    <property type="match status" value="1"/>
</dbReference>
<evidence type="ECO:0000313" key="8">
    <source>
        <dbReference type="EMBL" id="CAB4856510.1"/>
    </source>
</evidence>
<reference evidence="6" key="1">
    <citation type="submission" date="2020-05" db="EMBL/GenBank/DDBJ databases">
        <authorList>
            <person name="Chiriac C."/>
            <person name="Salcher M."/>
            <person name="Ghai R."/>
            <person name="Kavagutti S V."/>
        </authorList>
    </citation>
    <scope>NUCLEOTIDE SEQUENCE</scope>
</reference>
<dbReference type="Gene3D" id="3.30.1280.10">
    <property type="entry name" value="Phosphoribosylformylglycinamidine synthase subunit PurS"/>
    <property type="match status" value="1"/>
</dbReference>
<evidence type="ECO:0000313" key="7">
    <source>
        <dbReference type="EMBL" id="CAB4586499.1"/>
    </source>
</evidence>
<dbReference type="PANTHER" id="PTHR34696">
    <property type="entry name" value="PHOSPHORIBOSYLFORMYLGLYCINAMIDINE SYNTHASE SUBUNIT PURS"/>
    <property type="match status" value="1"/>
</dbReference>
<dbReference type="NCBIfam" id="TIGR00302">
    <property type="entry name" value="phosphoribosylformylglycinamidine synthase subunit PurS"/>
    <property type="match status" value="1"/>
</dbReference>
<keyword evidence="1" id="KW-0963">Cytoplasm</keyword>
<dbReference type="InterPro" id="IPR003850">
    <property type="entry name" value="PurS"/>
</dbReference>
<sequence length="82" mass="9014">MSKVIVEVMPKEVLLDPAGKATARALQRFGDGEITDVRIGKRFEITIDGDVTPKLLEHINEVAKDVLSNDVIEDVISIRVAD</sequence>
<organism evidence="6">
    <name type="scientific">freshwater metagenome</name>
    <dbReference type="NCBI Taxonomy" id="449393"/>
    <lineage>
        <taxon>unclassified sequences</taxon>
        <taxon>metagenomes</taxon>
        <taxon>ecological metagenomes</taxon>
    </lineage>
</organism>
<dbReference type="GO" id="GO:0005524">
    <property type="term" value="F:ATP binding"/>
    <property type="evidence" value="ECO:0007669"/>
    <property type="project" value="UniProtKB-KW"/>
</dbReference>